<dbReference type="InterPro" id="IPR025110">
    <property type="entry name" value="AMP-bd_C"/>
</dbReference>
<organism evidence="3 4">
    <name type="scientific">Pedococcus bigeumensis</name>
    <dbReference type="NCBI Taxonomy" id="433644"/>
    <lineage>
        <taxon>Bacteria</taxon>
        <taxon>Bacillati</taxon>
        <taxon>Actinomycetota</taxon>
        <taxon>Actinomycetes</taxon>
        <taxon>Micrococcales</taxon>
        <taxon>Intrasporangiaceae</taxon>
        <taxon>Pedococcus</taxon>
    </lineage>
</organism>
<keyword evidence="4" id="KW-1185">Reference proteome</keyword>
<evidence type="ECO:0000313" key="3">
    <source>
        <dbReference type="EMBL" id="TPG14793.1"/>
    </source>
</evidence>
<dbReference type="PANTHER" id="PTHR43767">
    <property type="entry name" value="LONG-CHAIN-FATTY-ACID--COA LIGASE"/>
    <property type="match status" value="1"/>
</dbReference>
<dbReference type="Proteomes" id="UP000317722">
    <property type="component" value="Unassembled WGS sequence"/>
</dbReference>
<dbReference type="RefSeq" id="WP_140742022.1">
    <property type="nucleotide sequence ID" value="NZ_RCZM01000005.1"/>
</dbReference>
<dbReference type="InterPro" id="IPR042099">
    <property type="entry name" value="ANL_N_sf"/>
</dbReference>
<comment type="caution">
    <text evidence="3">The sequence shown here is derived from an EMBL/GenBank/DDBJ whole genome shotgun (WGS) entry which is preliminary data.</text>
</comment>
<evidence type="ECO:0000313" key="4">
    <source>
        <dbReference type="Proteomes" id="UP000317722"/>
    </source>
</evidence>
<evidence type="ECO:0000259" key="2">
    <source>
        <dbReference type="Pfam" id="PF13193"/>
    </source>
</evidence>
<dbReference type="NCBIfam" id="NF005877">
    <property type="entry name" value="PRK07824.1"/>
    <property type="match status" value="1"/>
</dbReference>
<dbReference type="InterPro" id="IPR000873">
    <property type="entry name" value="AMP-dep_synth/lig_dom"/>
</dbReference>
<dbReference type="GO" id="GO:0016878">
    <property type="term" value="F:acid-thiol ligase activity"/>
    <property type="evidence" value="ECO:0007669"/>
    <property type="project" value="UniProtKB-ARBA"/>
</dbReference>
<dbReference type="PROSITE" id="PS00455">
    <property type="entry name" value="AMP_BINDING"/>
    <property type="match status" value="1"/>
</dbReference>
<dbReference type="Gene3D" id="3.40.50.12780">
    <property type="entry name" value="N-terminal domain of ligase-like"/>
    <property type="match status" value="1"/>
</dbReference>
<dbReference type="EMBL" id="RCZM01000005">
    <property type="protein sequence ID" value="TPG14793.1"/>
    <property type="molecule type" value="Genomic_DNA"/>
</dbReference>
<dbReference type="Gene3D" id="3.30.300.30">
    <property type="match status" value="1"/>
</dbReference>
<dbReference type="SUPFAM" id="SSF56801">
    <property type="entry name" value="Acetyl-CoA synthetase-like"/>
    <property type="match status" value="1"/>
</dbReference>
<proteinExistence type="predicted"/>
<feature type="domain" description="AMP-binding enzyme C-terminal" evidence="2">
    <location>
        <begin position="310"/>
        <end position="405"/>
    </location>
</feature>
<dbReference type="Pfam" id="PF00501">
    <property type="entry name" value="AMP-binding"/>
    <property type="match status" value="1"/>
</dbReference>
<feature type="domain" description="AMP-dependent synthetase/ligase" evidence="1">
    <location>
        <begin position="51"/>
        <end position="231"/>
    </location>
</feature>
<reference evidence="3 4" key="1">
    <citation type="journal article" date="2019" name="Environ. Microbiol.">
        <title>Species interactions and distinct microbial communities in high Arctic permafrost affected cryosols are associated with the CH4 and CO2 gas fluxes.</title>
        <authorList>
            <person name="Altshuler I."/>
            <person name="Hamel J."/>
            <person name="Turney S."/>
            <person name="Magnuson E."/>
            <person name="Levesque R."/>
            <person name="Greer C."/>
            <person name="Whyte L.G."/>
        </authorList>
    </citation>
    <scope>NUCLEOTIDE SEQUENCE [LARGE SCALE GENOMIC DNA]</scope>
    <source>
        <strain evidence="3 4">S9.3A</strain>
    </source>
</reference>
<protein>
    <submittedName>
        <fullName evidence="3">AMP-dependent synthetase</fullName>
    </submittedName>
</protein>
<dbReference type="InterPro" id="IPR045851">
    <property type="entry name" value="AMP-bd_C_sf"/>
</dbReference>
<name>A0A502CPR1_9MICO</name>
<dbReference type="InterPro" id="IPR050237">
    <property type="entry name" value="ATP-dep_AMP-bd_enzyme"/>
</dbReference>
<dbReference type="PANTHER" id="PTHR43767:SF1">
    <property type="entry name" value="NONRIBOSOMAL PEPTIDE SYNTHASE PES1 (EUROFUNG)-RELATED"/>
    <property type="match status" value="1"/>
</dbReference>
<dbReference type="InterPro" id="IPR020845">
    <property type="entry name" value="AMP-binding_CS"/>
</dbReference>
<accession>A0A502CPR1</accession>
<dbReference type="OrthoDB" id="9803968at2"/>
<dbReference type="Pfam" id="PF13193">
    <property type="entry name" value="AMP-binding_C"/>
    <property type="match status" value="1"/>
</dbReference>
<evidence type="ECO:0000259" key="1">
    <source>
        <dbReference type="Pfam" id="PF00501"/>
    </source>
</evidence>
<gene>
    <name evidence="3" type="ORF">EAH86_14595</name>
</gene>
<sequence length="419" mass="42567">MTSLRPLAIPAGPGAVAVLPALRQALDGEFAVLPYAAGGQPPDVADASVPEAAVSDAADPEAAVPDGTALVVGTSGSTGTPKLAMLSASALAASATATHDRLGGPGSWLLAMPPHHIAGVQVLLRCLSAGTEPGFVDLSEGFTADTFVAASTTFHGDRRYTALVPTQLARLLDDERATTALAGFDAVLVGGAASPPALLDRARAAGVSVVTTYGMSETCGGCVYDGVPLSDTQIRVDGDGRIHLAGATLATGYLGRADLTAAAFRTDEDGRRWFRTDDVGHLDDDGRWHVDGRLDDLITTGGLKVAPRLVEDALAALPGIAEAVVVATPDEHWGQAVSAAVVLAPADRATDRAVDPAVDPAAPAAGPAAPTLRELRDLLRGILPAHALPRRLLVLPALPLRGPGKPDRSAVAALFADGA</sequence>
<dbReference type="AlphaFoldDB" id="A0A502CPR1"/>